<dbReference type="PANTHER" id="PTHR47845">
    <property type="entry name" value="NUCLEAR SPECKLE SPLICING REGULATORY PROTEIN 1 HOMOLOG"/>
    <property type="match status" value="1"/>
</dbReference>
<evidence type="ECO:0000256" key="2">
    <source>
        <dbReference type="ARBA" id="ARBA00023054"/>
    </source>
</evidence>
<accession>A0A370TRJ0</accession>
<dbReference type="STRING" id="2656787.A0A370TRJ0"/>
<dbReference type="GeneID" id="43598422"/>
<reference evidence="5 6" key="1">
    <citation type="journal article" date="2018" name="IMA Fungus">
        <title>IMA Genome-F 9: Draft genome sequence of Annulohypoxylon stygium, Aspergillus mulundensis, Berkeleyomyces basicola (syn. Thielaviopsis basicola), Ceratocystis smalleyi, two Cercospora beticola strains, Coleophoma cylindrospora, Fusarium fracticaudum, Phialophora cf. hyalina, and Morchella septimelata.</title>
        <authorList>
            <person name="Wingfield B.D."/>
            <person name="Bills G.F."/>
            <person name="Dong Y."/>
            <person name="Huang W."/>
            <person name="Nel W.J."/>
            <person name="Swalarsk-Parry B.S."/>
            <person name="Vaghefi N."/>
            <person name="Wilken P.M."/>
            <person name="An Z."/>
            <person name="de Beer Z.W."/>
            <person name="De Vos L."/>
            <person name="Chen L."/>
            <person name="Duong T.A."/>
            <person name="Gao Y."/>
            <person name="Hammerbacher A."/>
            <person name="Kikkert J.R."/>
            <person name="Li Y."/>
            <person name="Li H."/>
            <person name="Li K."/>
            <person name="Li Q."/>
            <person name="Liu X."/>
            <person name="Ma X."/>
            <person name="Naidoo K."/>
            <person name="Pethybridge S.J."/>
            <person name="Sun J."/>
            <person name="Steenkamp E.T."/>
            <person name="van der Nest M.A."/>
            <person name="van Wyk S."/>
            <person name="Wingfield M.J."/>
            <person name="Xiong C."/>
            <person name="Yue Q."/>
            <person name="Zhang X."/>
        </authorList>
    </citation>
    <scope>NUCLEOTIDE SEQUENCE [LARGE SCALE GENOMIC DNA]</scope>
    <source>
        <strain evidence="5 6">BP 5553</strain>
    </source>
</reference>
<feature type="compositionally biased region" description="Basic residues" evidence="3">
    <location>
        <begin position="13"/>
        <end position="27"/>
    </location>
</feature>
<feature type="compositionally biased region" description="Basic and acidic residues" evidence="3">
    <location>
        <begin position="166"/>
        <end position="181"/>
    </location>
</feature>
<evidence type="ECO:0000256" key="3">
    <source>
        <dbReference type="SAM" id="MobiDB-lite"/>
    </source>
</evidence>
<dbReference type="InterPro" id="IPR018612">
    <property type="entry name" value="NSRP1_N"/>
</dbReference>
<proteinExistence type="inferred from homology"/>
<name>A0A370TRJ0_9HELO</name>
<feature type="domain" description="Nuclear speckle splicing regulatory protein 1 N-terminal" evidence="4">
    <location>
        <begin position="101"/>
        <end position="213"/>
    </location>
</feature>
<feature type="compositionally biased region" description="Basic and acidic residues" evidence="3">
    <location>
        <begin position="188"/>
        <end position="210"/>
    </location>
</feature>
<comment type="caution">
    <text evidence="5">The sequence shown here is derived from an EMBL/GenBank/DDBJ whole genome shotgun (WGS) entry which is preliminary data.</text>
</comment>
<dbReference type="EMBL" id="NPIC01000003">
    <property type="protein sequence ID" value="RDL38140.1"/>
    <property type="molecule type" value="Genomic_DNA"/>
</dbReference>
<dbReference type="Pfam" id="PF09745">
    <property type="entry name" value="NSRP1_N"/>
    <property type="match status" value="1"/>
</dbReference>
<dbReference type="PANTHER" id="PTHR47845:SF1">
    <property type="entry name" value="NUCLEAR SPECKLE SPLICING REGULATORY PROTEIN 1 HOMOLOG"/>
    <property type="match status" value="1"/>
</dbReference>
<feature type="region of interest" description="Disordered" evidence="3">
    <location>
        <begin position="166"/>
        <end position="217"/>
    </location>
</feature>
<dbReference type="OrthoDB" id="446635at2759"/>
<protein>
    <submittedName>
        <fullName evidence="5">Putative Nuclear speckle splicing regulatory protein 1 like protein</fullName>
    </submittedName>
</protein>
<feature type="compositionally biased region" description="Basic and acidic residues" evidence="3">
    <location>
        <begin position="347"/>
        <end position="381"/>
    </location>
</feature>
<sequence length="399" mass="44118">MSGAGLSYGLNITKKKPGDRPQPAKRKPIFDEDDDSDGDGKETEVAVEEIGEIGGLSGDSKSSAPSRGNGFSSTKQKPNGGNSKKAPIRMYGDLSASFTSKKHAETAEELDASIYDYDAVYDSLKPQKKVTQEDIERKPKYMSNLLAAAAVRKRDATIAEEKKLAREREAEGDEYADKEKFVTSAYKKQQEENRRLEQEERLREEQERKQNKGTGMTSFYKNMLEKGEQKHAEIVKAAEEQAKKGIVDEEGSPKEKSEAEIAREINEKTGGAIAVNDEGQVVDKRQLLTGGLNIIPTKKSTAPANASRGGPSMSDRSRGSGFVGAGGGKQAMRERQTRMMEAQLEQATKRALEQDEEDREKIERASKSRKTEGDIMSAKERYLARKKEAEEAKKRGEVP</sequence>
<dbReference type="GO" id="GO:0000381">
    <property type="term" value="P:regulation of alternative mRNA splicing, via spliceosome"/>
    <property type="evidence" value="ECO:0007669"/>
    <property type="project" value="InterPro"/>
</dbReference>
<keyword evidence="2" id="KW-0175">Coiled coil</keyword>
<dbReference type="InterPro" id="IPR053246">
    <property type="entry name" value="NS_splicing_regulatory_protein"/>
</dbReference>
<evidence type="ECO:0000313" key="6">
    <source>
        <dbReference type="Proteomes" id="UP000254866"/>
    </source>
</evidence>
<evidence type="ECO:0000313" key="5">
    <source>
        <dbReference type="EMBL" id="RDL38140.1"/>
    </source>
</evidence>
<feature type="compositionally biased region" description="Polar residues" evidence="3">
    <location>
        <begin position="59"/>
        <end position="82"/>
    </location>
</feature>
<evidence type="ECO:0000259" key="4">
    <source>
        <dbReference type="Pfam" id="PF09745"/>
    </source>
</evidence>
<comment type="similarity">
    <text evidence="1">Belongs to the NSRP1 family.</text>
</comment>
<gene>
    <name evidence="5" type="ORF">BP5553_05573</name>
</gene>
<feature type="region of interest" description="Disordered" evidence="3">
    <location>
        <begin position="1"/>
        <end position="88"/>
    </location>
</feature>
<evidence type="ECO:0000256" key="1">
    <source>
        <dbReference type="ARBA" id="ARBA00010126"/>
    </source>
</evidence>
<feature type="region of interest" description="Disordered" evidence="3">
    <location>
        <begin position="294"/>
        <end position="381"/>
    </location>
</feature>
<organism evidence="5 6">
    <name type="scientific">Venustampulla echinocandica</name>
    <dbReference type="NCBI Taxonomy" id="2656787"/>
    <lineage>
        <taxon>Eukaryota</taxon>
        <taxon>Fungi</taxon>
        <taxon>Dikarya</taxon>
        <taxon>Ascomycota</taxon>
        <taxon>Pezizomycotina</taxon>
        <taxon>Leotiomycetes</taxon>
        <taxon>Helotiales</taxon>
        <taxon>Pleuroascaceae</taxon>
        <taxon>Venustampulla</taxon>
    </lineage>
</organism>
<keyword evidence="6" id="KW-1185">Reference proteome</keyword>
<dbReference type="AlphaFoldDB" id="A0A370TRJ0"/>
<dbReference type="RefSeq" id="XP_031870796.1">
    <property type="nucleotide sequence ID" value="XM_032014196.1"/>
</dbReference>
<dbReference type="Proteomes" id="UP000254866">
    <property type="component" value="Unassembled WGS sequence"/>
</dbReference>